<reference evidence="1" key="1">
    <citation type="submission" date="2013-12" db="EMBL/GenBank/DDBJ databases">
        <title>The Genome Sequence of Aphanomyces astaci APO3.</title>
        <authorList>
            <consortium name="The Broad Institute Genomics Platform"/>
            <person name="Russ C."/>
            <person name="Tyler B."/>
            <person name="van West P."/>
            <person name="Dieguez-Uribeondo J."/>
            <person name="Young S.K."/>
            <person name="Zeng Q."/>
            <person name="Gargeya S."/>
            <person name="Fitzgerald M."/>
            <person name="Abouelleil A."/>
            <person name="Alvarado L."/>
            <person name="Chapman S.B."/>
            <person name="Gainer-Dewar J."/>
            <person name="Goldberg J."/>
            <person name="Griggs A."/>
            <person name="Gujja S."/>
            <person name="Hansen M."/>
            <person name="Howarth C."/>
            <person name="Imamovic A."/>
            <person name="Ireland A."/>
            <person name="Larimer J."/>
            <person name="McCowan C."/>
            <person name="Murphy C."/>
            <person name="Pearson M."/>
            <person name="Poon T.W."/>
            <person name="Priest M."/>
            <person name="Roberts A."/>
            <person name="Saif S."/>
            <person name="Shea T."/>
            <person name="Sykes S."/>
            <person name="Wortman J."/>
            <person name="Nusbaum C."/>
            <person name="Birren B."/>
        </authorList>
    </citation>
    <scope>NUCLEOTIDE SEQUENCE [LARGE SCALE GENOMIC DNA]</scope>
    <source>
        <strain evidence="1">APO3</strain>
    </source>
</reference>
<dbReference type="EMBL" id="KI913118">
    <property type="protein sequence ID" value="ETV85501.1"/>
    <property type="molecule type" value="Genomic_DNA"/>
</dbReference>
<dbReference type="GeneID" id="20805219"/>
<accession>W4H1P0</accession>
<dbReference type="AlphaFoldDB" id="W4H1P0"/>
<dbReference type="OrthoDB" id="79194at2759"/>
<gene>
    <name evidence="1" type="ORF">H257_03223</name>
</gene>
<evidence type="ECO:0000313" key="1">
    <source>
        <dbReference type="EMBL" id="ETV85501.1"/>
    </source>
</evidence>
<evidence type="ECO:0008006" key="2">
    <source>
        <dbReference type="Google" id="ProtNLM"/>
    </source>
</evidence>
<dbReference type="VEuPathDB" id="FungiDB:H257_03223"/>
<organism evidence="1">
    <name type="scientific">Aphanomyces astaci</name>
    <name type="common">Crayfish plague agent</name>
    <dbReference type="NCBI Taxonomy" id="112090"/>
    <lineage>
        <taxon>Eukaryota</taxon>
        <taxon>Sar</taxon>
        <taxon>Stramenopiles</taxon>
        <taxon>Oomycota</taxon>
        <taxon>Saprolegniomycetes</taxon>
        <taxon>Saprolegniales</taxon>
        <taxon>Verrucalvaceae</taxon>
        <taxon>Aphanomyces</taxon>
    </lineage>
</organism>
<name>W4H1P0_APHAT</name>
<dbReference type="RefSeq" id="XP_009825519.1">
    <property type="nucleotide sequence ID" value="XM_009827217.1"/>
</dbReference>
<sequence>MKFGGALSDKILRWFHYDETAANAQRILDDVTRVAFVMSHLKGRAEDSVFFKHLKDPFCFSPLDELTHEMKTTFLPPNGDFRCRTKYLECKQEKRSLQGYIHDLRVLAANNRSLK</sequence>
<protein>
    <recommendedName>
        <fullName evidence="2">Retrotransposon gag domain-containing protein</fullName>
    </recommendedName>
</protein>
<proteinExistence type="predicted"/>